<comment type="catalytic activity">
    <reaction evidence="7">
        <text>a 5'-end (N(7)-methyl 5'-triphosphoguanosine)-ribonucleoside in snRNA + S-adenosyl-L-methionine = a 5'-end (N(2),N(7)-dimethyl 5'-triphosphoguanosine)-ribonucleoside in snRNA + S-adenosyl-L-homocysteine + H(+)</text>
        <dbReference type="Rhea" id="RHEA:78471"/>
        <dbReference type="Rhea" id="RHEA-COMP:19085"/>
        <dbReference type="Rhea" id="RHEA-COMP:19087"/>
        <dbReference type="ChEBI" id="CHEBI:15378"/>
        <dbReference type="ChEBI" id="CHEBI:57856"/>
        <dbReference type="ChEBI" id="CHEBI:59789"/>
        <dbReference type="ChEBI" id="CHEBI:156461"/>
        <dbReference type="ChEBI" id="CHEBI:172880"/>
    </reaction>
    <physiologicalReaction direction="left-to-right" evidence="7">
        <dbReference type="Rhea" id="RHEA:78472"/>
    </physiologicalReaction>
</comment>
<evidence type="ECO:0000256" key="4">
    <source>
        <dbReference type="ARBA" id="ARBA00047418"/>
    </source>
</evidence>
<gene>
    <name evidence="10" type="ORF">Vbra_21983</name>
</gene>
<comment type="catalytic activity">
    <reaction evidence="6">
        <text>a 5'-end (N(2),N(7)-dimethyl 5'-triphosphoguanosine)-ribonucleoside in snRNA + S-adenosyl-L-methionine = a 5'-end (N(2),N(2),N(7)-trimethyl 5'-triphosphoguanosine)-ribonucleoside in snRNA + S-adenosyl-L-homocysteine + H(+)</text>
        <dbReference type="Rhea" id="RHEA:78479"/>
        <dbReference type="Rhea" id="RHEA-COMP:19087"/>
        <dbReference type="Rhea" id="RHEA-COMP:19089"/>
        <dbReference type="ChEBI" id="CHEBI:15378"/>
        <dbReference type="ChEBI" id="CHEBI:57856"/>
        <dbReference type="ChEBI" id="CHEBI:59789"/>
        <dbReference type="ChEBI" id="CHEBI:167623"/>
        <dbReference type="ChEBI" id="CHEBI:172880"/>
    </reaction>
    <physiologicalReaction direction="left-to-right" evidence="6">
        <dbReference type="Rhea" id="RHEA:78480"/>
    </physiologicalReaction>
</comment>
<dbReference type="Pfam" id="PF09445">
    <property type="entry name" value="Methyltransf_15"/>
    <property type="match status" value="1"/>
</dbReference>
<name>A0A0G4G6T5_VITBC</name>
<feature type="compositionally biased region" description="Basic and acidic residues" evidence="9">
    <location>
        <begin position="339"/>
        <end position="350"/>
    </location>
</feature>
<comment type="similarity">
    <text evidence="3">Belongs to the methyltransferase superfamily. Trimethylguanosine synthase family.</text>
</comment>
<feature type="compositionally biased region" description="Acidic residues" evidence="9">
    <location>
        <begin position="385"/>
        <end position="395"/>
    </location>
</feature>
<comment type="catalytic activity">
    <reaction evidence="4">
        <text>a 5'-end (N(2),N(7)-dimethyl 5'-triphosphoguanosine)-ribonucleoside in snoRNA + S-adenosyl-L-methionine = a 5'-end (N(2),N(2),N(7)-trimethyl 5'-triphosphoguanosine)-ribonucleoside in snoRNA + S-adenosyl-L-homocysteine + H(+)</text>
        <dbReference type="Rhea" id="RHEA:78507"/>
        <dbReference type="Rhea" id="RHEA-COMP:19088"/>
        <dbReference type="Rhea" id="RHEA-COMP:19090"/>
        <dbReference type="ChEBI" id="CHEBI:15378"/>
        <dbReference type="ChEBI" id="CHEBI:57856"/>
        <dbReference type="ChEBI" id="CHEBI:59789"/>
        <dbReference type="ChEBI" id="CHEBI:167623"/>
        <dbReference type="ChEBI" id="CHEBI:172880"/>
    </reaction>
    <physiologicalReaction direction="left-to-right" evidence="4">
        <dbReference type="Rhea" id="RHEA:78508"/>
    </physiologicalReaction>
</comment>
<keyword evidence="2" id="KW-0677">Repeat</keyword>
<dbReference type="SUPFAM" id="SSF53335">
    <property type="entry name" value="S-adenosyl-L-methionine-dependent methyltransferases"/>
    <property type="match status" value="1"/>
</dbReference>
<dbReference type="InterPro" id="IPR019012">
    <property type="entry name" value="RNA_cap_Gua-N2-MeTrfase"/>
</dbReference>
<evidence type="ECO:0000256" key="7">
    <source>
        <dbReference type="ARBA" id="ARBA00049075"/>
    </source>
</evidence>
<feature type="region of interest" description="Disordered" evidence="9">
    <location>
        <begin position="259"/>
        <end position="309"/>
    </location>
</feature>
<evidence type="ECO:0000256" key="8">
    <source>
        <dbReference type="ARBA" id="ARBA00049790"/>
    </source>
</evidence>
<dbReference type="Proteomes" id="UP000041254">
    <property type="component" value="Unassembled WGS sequence"/>
</dbReference>
<dbReference type="AlphaFoldDB" id="A0A0G4G6T5"/>
<evidence type="ECO:0000313" key="11">
    <source>
        <dbReference type="Proteomes" id="UP000041254"/>
    </source>
</evidence>
<dbReference type="Gene3D" id="3.40.50.150">
    <property type="entry name" value="Vaccinia Virus protein VP39"/>
    <property type="match status" value="1"/>
</dbReference>
<evidence type="ECO:0000256" key="3">
    <source>
        <dbReference type="ARBA" id="ARBA00025783"/>
    </source>
</evidence>
<dbReference type="VEuPathDB" id="CryptoDB:Vbra_21983"/>
<dbReference type="OrthoDB" id="294378at2759"/>
<sequence>MTCVCEELIRMEFITGVWGILTRWIARLNDAHNTTTPDDEEPRMSVMDMLMEEILPTRPPPVAFLKANLMLPDGTVIKHTSFKKSEGEFVFGKRRSQGTFSFADGAVFEGQWVNGELHGHAEYLYADEGVYQGEWRDDKRRSEGAVTSGSAEGNVVEEKYEGEWVNGEAEYLYADEGVYQGEWMHGKGTYMFPNGNVYEGEWVNDMKEGSATLTCQKVEKYENTSMGHEKVIVGTNELQDAAQRTAACEAVIETTAGEVPVSAASKAKEEDGSDAADTTQHHNHNHSTSMANSLVRGREEDNGETGPSSDFAVRVAAHFEAQRQLVLEQLKEAETFRAMEEHHARTREDSSATSSSAMGNWPTGPPNWADYIKVEEDHTPTETTASDESDDEAVEEIPPPPTKAMVYYELAQLVGKYANKSYVRQTHGTWGVVILDVKVVDVTWDDVLTRRIFANDSAKLSTKEMREGASPESIAAITAQTVAASGNAIQFCLSGLNVCACEIKKPHTADAQANFEIYGVKPAVVFEEPFYTVTARMQKKEKTCDFVFADLPWGGARFVKGQKEFDITRMGYEGEMSVFDVMADTEAVTSSWAFKLPRNTPFKALAELGAWDATREVYRGGHPLVSYRPPVIEAYVTRVRRGGQVEHRLKYTTVYVGHIADRIARRLPPSRATTCPLGQTTIDDRVNSGAMTNRSERLQLVFK</sequence>
<comment type="catalytic activity">
    <reaction evidence="5">
        <text>a 5'-end (N(7)-methyl 5'-triphosphoguanosine)-ribonucleoside in snoRNA + S-adenosyl-L-methionine = a 5'-end (N(2),N(7)-dimethyl 5'-triphosphoguanosine)-ribonucleoside in snoRNA + S-adenosyl-L-homocysteine + H(+)</text>
        <dbReference type="Rhea" id="RHEA:78475"/>
        <dbReference type="Rhea" id="RHEA-COMP:19086"/>
        <dbReference type="Rhea" id="RHEA-COMP:19088"/>
        <dbReference type="ChEBI" id="CHEBI:15378"/>
        <dbReference type="ChEBI" id="CHEBI:57856"/>
        <dbReference type="ChEBI" id="CHEBI:59789"/>
        <dbReference type="ChEBI" id="CHEBI:156461"/>
        <dbReference type="ChEBI" id="CHEBI:172880"/>
    </reaction>
    <physiologicalReaction direction="left-to-right" evidence="5">
        <dbReference type="Rhea" id="RHEA:78476"/>
    </physiologicalReaction>
</comment>
<evidence type="ECO:0000313" key="10">
    <source>
        <dbReference type="EMBL" id="CEM23921.1"/>
    </source>
</evidence>
<dbReference type="SMART" id="SM00698">
    <property type="entry name" value="MORN"/>
    <property type="match status" value="6"/>
</dbReference>
<evidence type="ECO:0000256" key="9">
    <source>
        <dbReference type="SAM" id="MobiDB-lite"/>
    </source>
</evidence>
<dbReference type="GO" id="GO:0008168">
    <property type="term" value="F:methyltransferase activity"/>
    <property type="evidence" value="ECO:0007669"/>
    <property type="project" value="InterPro"/>
</dbReference>
<evidence type="ECO:0000256" key="5">
    <source>
        <dbReference type="ARBA" id="ARBA00048740"/>
    </source>
</evidence>
<organism evidence="10 11">
    <name type="scientific">Vitrella brassicaformis (strain CCMP3155)</name>
    <dbReference type="NCBI Taxonomy" id="1169540"/>
    <lineage>
        <taxon>Eukaryota</taxon>
        <taxon>Sar</taxon>
        <taxon>Alveolata</taxon>
        <taxon>Colpodellida</taxon>
        <taxon>Vitrellaceae</taxon>
        <taxon>Vitrella</taxon>
    </lineage>
</organism>
<evidence type="ECO:0000256" key="2">
    <source>
        <dbReference type="ARBA" id="ARBA00022737"/>
    </source>
</evidence>
<reference evidence="10 11" key="1">
    <citation type="submission" date="2014-11" db="EMBL/GenBank/DDBJ databases">
        <authorList>
            <person name="Zhu J."/>
            <person name="Qi W."/>
            <person name="Song R."/>
        </authorList>
    </citation>
    <scope>NUCLEOTIDE SEQUENCE [LARGE SCALE GENOMIC DNA]</scope>
</reference>
<feature type="region of interest" description="Disordered" evidence="9">
    <location>
        <begin position="339"/>
        <end position="400"/>
    </location>
</feature>
<dbReference type="PANTHER" id="PTHR23084:SF263">
    <property type="entry name" value="MORN REPEAT-CONTAINING PROTEIN 1"/>
    <property type="match status" value="1"/>
</dbReference>
<evidence type="ECO:0000256" key="6">
    <source>
        <dbReference type="ARBA" id="ARBA00048763"/>
    </source>
</evidence>
<dbReference type="EMBL" id="CDMY01000572">
    <property type="protein sequence ID" value="CEM23921.1"/>
    <property type="molecule type" value="Genomic_DNA"/>
</dbReference>
<dbReference type="STRING" id="1169540.A0A0G4G6T5"/>
<keyword evidence="11" id="KW-1185">Reference proteome</keyword>
<proteinExistence type="inferred from homology"/>
<dbReference type="Pfam" id="PF02493">
    <property type="entry name" value="MORN"/>
    <property type="match status" value="6"/>
</dbReference>
<dbReference type="InterPro" id="IPR003409">
    <property type="entry name" value="MORN"/>
</dbReference>
<protein>
    <recommendedName>
        <fullName evidence="1">Trimethylguanosine synthase</fullName>
    </recommendedName>
    <alternativeName>
        <fullName evidence="8">Cap-specific guanine-N(2) methyltransferase</fullName>
    </alternativeName>
</protein>
<dbReference type="InParanoid" id="A0A0G4G6T5"/>
<evidence type="ECO:0000256" key="1">
    <source>
        <dbReference type="ARBA" id="ARBA00018517"/>
    </source>
</evidence>
<dbReference type="PhylomeDB" id="A0A0G4G6T5"/>
<dbReference type="PANTHER" id="PTHR23084">
    <property type="entry name" value="PHOSPHATIDYLINOSITOL-4-PHOSPHATE 5-KINASE RELATED"/>
    <property type="match status" value="1"/>
</dbReference>
<dbReference type="SUPFAM" id="SSF82185">
    <property type="entry name" value="Histone H3 K4-specific methyltransferase SET7/9 N-terminal domain"/>
    <property type="match status" value="1"/>
</dbReference>
<dbReference type="GO" id="GO:0036261">
    <property type="term" value="P:7-methylguanosine cap hypermethylation"/>
    <property type="evidence" value="ECO:0007669"/>
    <property type="project" value="InterPro"/>
</dbReference>
<dbReference type="InterPro" id="IPR029063">
    <property type="entry name" value="SAM-dependent_MTases_sf"/>
</dbReference>
<accession>A0A0G4G6T5</accession>
<dbReference type="Gene3D" id="2.20.110.10">
    <property type="entry name" value="Histone H3 K4-specific methyltransferase SET7/9 N-terminal domain"/>
    <property type="match status" value="2"/>
</dbReference>